<keyword evidence="2" id="KW-0812">Transmembrane</keyword>
<dbReference type="PROSITE" id="PS50191">
    <property type="entry name" value="CRAL_TRIO"/>
    <property type="match status" value="1"/>
</dbReference>
<dbReference type="Pfam" id="PF03765">
    <property type="entry name" value="CRAL_TRIO_N"/>
    <property type="match status" value="1"/>
</dbReference>
<dbReference type="InterPro" id="IPR001251">
    <property type="entry name" value="CRAL-TRIO_dom"/>
</dbReference>
<evidence type="ECO:0000313" key="4">
    <source>
        <dbReference type="EMBL" id="KAK7521562.1"/>
    </source>
</evidence>
<dbReference type="Proteomes" id="UP001363622">
    <property type="component" value="Unassembled WGS sequence"/>
</dbReference>
<dbReference type="InterPro" id="IPR036273">
    <property type="entry name" value="CRAL/TRIO_N_dom_sf"/>
</dbReference>
<gene>
    <name evidence="4" type="ORF">IWZ03DRAFT_96920</name>
</gene>
<feature type="compositionally biased region" description="Basic residues" evidence="1">
    <location>
        <begin position="188"/>
        <end position="204"/>
    </location>
</feature>
<feature type="compositionally biased region" description="Polar residues" evidence="1">
    <location>
        <begin position="161"/>
        <end position="178"/>
    </location>
</feature>
<name>A0ABR1KTQ0_9PEZI</name>
<feature type="compositionally biased region" description="Low complexity" evidence="1">
    <location>
        <begin position="207"/>
        <end position="227"/>
    </location>
</feature>
<dbReference type="SMART" id="SM00516">
    <property type="entry name" value="SEC14"/>
    <property type="match status" value="1"/>
</dbReference>
<dbReference type="CDD" id="cd00170">
    <property type="entry name" value="SEC14"/>
    <property type="match status" value="1"/>
</dbReference>
<dbReference type="InterPro" id="IPR011074">
    <property type="entry name" value="CRAL/TRIO_N_dom"/>
</dbReference>
<evidence type="ECO:0000313" key="5">
    <source>
        <dbReference type="Proteomes" id="UP001363622"/>
    </source>
</evidence>
<keyword evidence="2" id="KW-0472">Membrane</keyword>
<sequence>MSSRFTRLNTLKHLTWTRWTSPALRNSTPGFSIPLGRVPIARCLRSPSRTFVSSARSEPPRTVLQSSSSFTLGLIVVGVAIGGIFYAYRDPTSSSSLESVAAPHPEASNFLAEQYPQVFGMPSEIPPGRPGNLTPEQEAKLRELWAALAKLTGIIDPNAELPTSNGTDSPSVASDNNTESGQGSSGKKEKRSKRLNVFRRKHHEKSSSSGGADGDSISSASSAPTADSAATSAGVDLNALSLEDDKHGQGKAFRDALADQSPEDLRNAVWSMVKHDHPDALLLRFLRARKWDVQAALVMLVSTMHWRATEMHVDDDIIKVGELGAIEQAKSSDADVKKNGEDFLAQVRMGKSFLHGVDKDGRPMCFVRVRLHRQGEQSESGLERFTVYTIETARMMLRAPVDTATIVFDMTGFSMANMDYTPVKFMIKCFEANYPESLGAVLVHKAPWVFQGIWTIIRGWLDPVVAGKVHFTRNTDELAAFVPRNQIPSELGGDDPYTYSYVEPSPGENARMADTATRDKLQAEREEIAKKYEEATLEWCDRAADKEDVKDVVQRRAELAEQLRVNYWRLDPYLRARSLYDRLGVLGEQGALDFYPKKKTAEEKKPVATPETSADDVD</sequence>
<dbReference type="SMART" id="SM01100">
    <property type="entry name" value="CRAL_TRIO_N"/>
    <property type="match status" value="1"/>
</dbReference>
<proteinExistence type="predicted"/>
<protein>
    <recommendedName>
        <fullName evidence="3">CRAL-TRIO domain-containing protein</fullName>
    </recommendedName>
</protein>
<dbReference type="InterPro" id="IPR036865">
    <property type="entry name" value="CRAL-TRIO_dom_sf"/>
</dbReference>
<feature type="transmembrane region" description="Helical" evidence="2">
    <location>
        <begin position="70"/>
        <end position="88"/>
    </location>
</feature>
<dbReference type="Gene3D" id="3.40.525.10">
    <property type="entry name" value="CRAL-TRIO lipid binding domain"/>
    <property type="match status" value="1"/>
</dbReference>
<keyword evidence="2" id="KW-1133">Transmembrane helix</keyword>
<feature type="domain" description="CRAL-TRIO" evidence="3">
    <location>
        <begin position="354"/>
        <end position="499"/>
    </location>
</feature>
<feature type="region of interest" description="Disordered" evidence="1">
    <location>
        <begin position="595"/>
        <end position="618"/>
    </location>
</feature>
<dbReference type="Pfam" id="PF00650">
    <property type="entry name" value="CRAL_TRIO"/>
    <property type="match status" value="1"/>
</dbReference>
<dbReference type="SUPFAM" id="SSF46938">
    <property type="entry name" value="CRAL/TRIO N-terminal domain"/>
    <property type="match status" value="1"/>
</dbReference>
<feature type="region of interest" description="Disordered" evidence="1">
    <location>
        <begin position="158"/>
        <end position="227"/>
    </location>
</feature>
<reference evidence="4 5" key="1">
    <citation type="submission" date="2024-04" db="EMBL/GenBank/DDBJ databases">
        <title>Phyllosticta paracitricarpa is synonymous to the EU quarantine fungus P. citricarpa based on phylogenomic analyses.</title>
        <authorList>
            <consortium name="Lawrence Berkeley National Laboratory"/>
            <person name="Van Ingen-Buijs V.A."/>
            <person name="Van Westerhoven A.C."/>
            <person name="Haridas S."/>
            <person name="Skiadas P."/>
            <person name="Martin F."/>
            <person name="Groenewald J.Z."/>
            <person name="Crous P.W."/>
            <person name="Seidl M.F."/>
        </authorList>
    </citation>
    <scope>NUCLEOTIDE SEQUENCE [LARGE SCALE GENOMIC DNA]</scope>
    <source>
        <strain evidence="4 5">CBS 123371</strain>
    </source>
</reference>
<evidence type="ECO:0000256" key="1">
    <source>
        <dbReference type="SAM" id="MobiDB-lite"/>
    </source>
</evidence>
<dbReference type="EMBL" id="JBBPHU010000002">
    <property type="protein sequence ID" value="KAK7521562.1"/>
    <property type="molecule type" value="Genomic_DNA"/>
</dbReference>
<dbReference type="SUPFAM" id="SSF52087">
    <property type="entry name" value="CRAL/TRIO domain"/>
    <property type="match status" value="1"/>
</dbReference>
<feature type="compositionally biased region" description="Basic and acidic residues" evidence="1">
    <location>
        <begin position="595"/>
        <end position="606"/>
    </location>
</feature>
<evidence type="ECO:0000259" key="3">
    <source>
        <dbReference type="PROSITE" id="PS50191"/>
    </source>
</evidence>
<dbReference type="PANTHER" id="PTHR46590:SF1">
    <property type="entry name" value="PHOSPHATIDYLINOSITOL TRANSFER PROTEIN CSR1"/>
    <property type="match status" value="1"/>
</dbReference>
<keyword evidence="5" id="KW-1185">Reference proteome</keyword>
<comment type="caution">
    <text evidence="4">The sequence shown here is derived from an EMBL/GenBank/DDBJ whole genome shotgun (WGS) entry which is preliminary data.</text>
</comment>
<dbReference type="PANTHER" id="PTHR46590">
    <property type="entry name" value="PHOSPHATIDYLINOSITOL TRANSFER PROTEIN CSR1-RELATED"/>
    <property type="match status" value="1"/>
</dbReference>
<evidence type="ECO:0000256" key="2">
    <source>
        <dbReference type="SAM" id="Phobius"/>
    </source>
</evidence>
<accession>A0ABR1KTQ0</accession>
<organism evidence="4 5">
    <name type="scientific">Phyllosticta citriasiana</name>
    <dbReference type="NCBI Taxonomy" id="595635"/>
    <lineage>
        <taxon>Eukaryota</taxon>
        <taxon>Fungi</taxon>
        <taxon>Dikarya</taxon>
        <taxon>Ascomycota</taxon>
        <taxon>Pezizomycotina</taxon>
        <taxon>Dothideomycetes</taxon>
        <taxon>Dothideomycetes incertae sedis</taxon>
        <taxon>Botryosphaeriales</taxon>
        <taxon>Phyllostictaceae</taxon>
        <taxon>Phyllosticta</taxon>
    </lineage>
</organism>
<dbReference type="InterPro" id="IPR052432">
    <property type="entry name" value="PITP/CRAL-TRIO"/>
</dbReference>